<reference evidence="1 2" key="1">
    <citation type="journal article" date="2016" name="Nat. Biotechnol.">
        <title>Measurement of bacterial replication rates in microbial communities.</title>
        <authorList>
            <person name="Brown C.T."/>
            <person name="Olm M.R."/>
            <person name="Thomas B.C."/>
            <person name="Banfield J.F."/>
        </authorList>
    </citation>
    <scope>NUCLEOTIDE SEQUENCE [LARGE SCALE GENOMIC DNA]</scope>
    <source>
        <strain evidence="1">45_130</strain>
    </source>
</reference>
<evidence type="ECO:0008006" key="3">
    <source>
        <dbReference type="Google" id="ProtNLM"/>
    </source>
</evidence>
<dbReference type="EMBL" id="MNQR01000019">
    <property type="protein sequence ID" value="OKZ10491.1"/>
    <property type="molecule type" value="Genomic_DNA"/>
</dbReference>
<proteinExistence type="predicted"/>
<evidence type="ECO:0000313" key="1">
    <source>
        <dbReference type="EMBL" id="OKZ10491.1"/>
    </source>
</evidence>
<name>A0A854C0S3_9BACT</name>
<gene>
    <name evidence="1" type="ORF">BHV76_06325</name>
</gene>
<sequence length="175" mass="19995">MDYKYIEQLLENYWNCETSTEEEQILRSFFSQKDVPVHLLKYKELFAYEQASSKEELGEDFDSRVLDIIEKPAVKAKVVTFRERIAPMFKAAAVLAIILTIGSATEFALNDNHGNAGKQNLNYKAYEEILEEYDNASPEIKVKNLDNKSQAEAVTDTAIMRIHNGNDNVKGHTKQ</sequence>
<dbReference type="AlphaFoldDB" id="A0A854C0S3"/>
<evidence type="ECO:0000313" key="2">
    <source>
        <dbReference type="Proteomes" id="UP000186685"/>
    </source>
</evidence>
<protein>
    <recommendedName>
        <fullName evidence="3">Pyruvate ferredoxin oxidoreductase</fullName>
    </recommendedName>
</protein>
<organism evidence="1 2">
    <name type="scientific">Phocaeicola plebeius</name>
    <dbReference type="NCBI Taxonomy" id="310297"/>
    <lineage>
        <taxon>Bacteria</taxon>
        <taxon>Pseudomonadati</taxon>
        <taxon>Bacteroidota</taxon>
        <taxon>Bacteroidia</taxon>
        <taxon>Bacteroidales</taxon>
        <taxon>Bacteroidaceae</taxon>
        <taxon>Phocaeicola</taxon>
    </lineage>
</organism>
<accession>A0A854C0S3</accession>
<comment type="caution">
    <text evidence="1">The sequence shown here is derived from an EMBL/GenBank/DDBJ whole genome shotgun (WGS) entry which is preliminary data.</text>
</comment>
<dbReference type="Proteomes" id="UP000186685">
    <property type="component" value="Unassembled WGS sequence"/>
</dbReference>